<reference evidence="1" key="1">
    <citation type="submission" date="2023-04" db="EMBL/GenBank/DDBJ databases">
        <title>Ambrosiozyma monospora NBRC 10751.</title>
        <authorList>
            <person name="Ichikawa N."/>
            <person name="Sato H."/>
            <person name="Tonouchi N."/>
        </authorList>
    </citation>
    <scope>NUCLEOTIDE SEQUENCE</scope>
    <source>
        <strain evidence="1">NBRC 10751</strain>
    </source>
</reference>
<dbReference type="Proteomes" id="UP001165064">
    <property type="component" value="Unassembled WGS sequence"/>
</dbReference>
<evidence type="ECO:0000313" key="2">
    <source>
        <dbReference type="Proteomes" id="UP001165064"/>
    </source>
</evidence>
<name>A0ACB5U6Q7_AMBMO</name>
<keyword evidence="2" id="KW-1185">Reference proteome</keyword>
<gene>
    <name evidence="1" type="ORF">Amon02_001166500</name>
</gene>
<accession>A0ACB5U6Q7</accession>
<sequence>MLFSFFWFLLSVISKIVASHSVVQFVSNLGPWLKLYFNSFVQFLDFNFTINISIMNILMALTNCYSFINSLPTAPVLLALGILLLWWWIRRPSIKSAARSSRKEDPGVINNIYLNQPVSNPAAAASEPRLNTASSSSASSRPHKSLFAKFWSLFSAVPKRDEKLLPATYRFPT</sequence>
<proteinExistence type="predicted"/>
<organism evidence="1 2">
    <name type="scientific">Ambrosiozyma monospora</name>
    <name type="common">Yeast</name>
    <name type="synonym">Endomycopsis monosporus</name>
    <dbReference type="NCBI Taxonomy" id="43982"/>
    <lineage>
        <taxon>Eukaryota</taxon>
        <taxon>Fungi</taxon>
        <taxon>Dikarya</taxon>
        <taxon>Ascomycota</taxon>
        <taxon>Saccharomycotina</taxon>
        <taxon>Pichiomycetes</taxon>
        <taxon>Pichiales</taxon>
        <taxon>Pichiaceae</taxon>
        <taxon>Ambrosiozyma</taxon>
    </lineage>
</organism>
<dbReference type="EMBL" id="BSXS01012827">
    <property type="protein sequence ID" value="GMF03086.1"/>
    <property type="molecule type" value="Genomic_DNA"/>
</dbReference>
<protein>
    <submittedName>
        <fullName evidence="1">Unnamed protein product</fullName>
    </submittedName>
</protein>
<evidence type="ECO:0000313" key="1">
    <source>
        <dbReference type="EMBL" id="GMF03086.1"/>
    </source>
</evidence>
<comment type="caution">
    <text evidence="1">The sequence shown here is derived from an EMBL/GenBank/DDBJ whole genome shotgun (WGS) entry which is preliminary data.</text>
</comment>